<feature type="active site" evidence="11">
    <location>
        <position position="270"/>
    </location>
</feature>
<dbReference type="InterPro" id="IPR001382">
    <property type="entry name" value="Glyco_hydro_47"/>
</dbReference>
<keyword evidence="12" id="KW-0479">Metal-binding</keyword>
<dbReference type="GO" id="GO:0005509">
    <property type="term" value="F:calcium ion binding"/>
    <property type="evidence" value="ECO:0007669"/>
    <property type="project" value="InterPro"/>
</dbReference>
<proteinExistence type="inferred from homology"/>
<dbReference type="GO" id="GO:0016020">
    <property type="term" value="C:membrane"/>
    <property type="evidence" value="ECO:0007669"/>
    <property type="project" value="InterPro"/>
</dbReference>
<comment type="caution">
    <text evidence="15">The sequence shown here is derived from an EMBL/GenBank/DDBJ whole genome shotgun (WGS) entry which is preliminary data.</text>
</comment>
<dbReference type="InterPro" id="IPR036026">
    <property type="entry name" value="Seven-hairpin_glycosidases"/>
</dbReference>
<dbReference type="FunFam" id="1.50.10.10:FF:000047">
    <property type="entry name" value="Mannosyl-oligosaccharide alpha-1,2-mannosidase"/>
    <property type="match status" value="1"/>
</dbReference>
<dbReference type="GO" id="GO:0005783">
    <property type="term" value="C:endoplasmic reticulum"/>
    <property type="evidence" value="ECO:0007669"/>
    <property type="project" value="TreeGrafter"/>
</dbReference>
<evidence type="ECO:0000313" key="16">
    <source>
        <dbReference type="Proteomes" id="UP000037136"/>
    </source>
</evidence>
<dbReference type="Gene3D" id="1.50.10.10">
    <property type="match status" value="1"/>
</dbReference>
<evidence type="ECO:0000256" key="13">
    <source>
        <dbReference type="RuleBase" id="RU361193"/>
    </source>
</evidence>
<evidence type="ECO:0000256" key="10">
    <source>
        <dbReference type="ARBA" id="ARBA00048605"/>
    </source>
</evidence>
<accession>A0A2A9PNX5</accession>
<comment type="catalytic activity">
    <reaction evidence="10">
        <text>N(4)-(alpha-D-Man-(1-&gt;2)-alpha-D-Man-(1-&gt;2)-alpha-D-Man-(1-&gt;3)-[alpha-D-Man-(1-&gt;2)-alpha-D-Man-(1-&gt;3)-[alpha-D-Man-(1-&gt;2)-alpha-D-Man-(1-&gt;6)]-alpha-D-Man-(1-&gt;6)]-beta-D-Man-(1-&gt;4)-beta-D-GlcNAc-(1-&gt;4)-beta-D-GlcNAc)-L-asparaginyl-[protein] (N-glucan mannose isomer 9A1,2,3B1,2,3) + 4 H2O = N(4)-(alpha-D-Man-(1-&gt;3)-[alpha-D-Man-(1-&gt;3)-[alpha-D-Man-(1-&gt;6)]-alpha-D-Man-(1-&gt;6)]-beta-D-Man-(1-&gt;4)-beta-D-GlcNAc-(1-&gt;4)-beta-D-GlcNAc)-L-asparaginyl-[protein] (N-glucan mannose isomer 5A1,2) + 4 beta-D-mannose</text>
        <dbReference type="Rhea" id="RHEA:56008"/>
        <dbReference type="Rhea" id="RHEA-COMP:14356"/>
        <dbReference type="Rhea" id="RHEA-COMP:14367"/>
        <dbReference type="ChEBI" id="CHEBI:15377"/>
        <dbReference type="ChEBI" id="CHEBI:28563"/>
        <dbReference type="ChEBI" id="CHEBI:59087"/>
        <dbReference type="ChEBI" id="CHEBI:139493"/>
        <dbReference type="EC" id="3.2.1.113"/>
    </reaction>
</comment>
<evidence type="ECO:0000313" key="15">
    <source>
        <dbReference type="EMBL" id="PFH62751.1"/>
    </source>
</evidence>
<keyword evidence="7" id="KW-0325">Glycoprotein</keyword>
<dbReference type="UniPathway" id="UPA00378"/>
<comment type="similarity">
    <text evidence="3 13">Belongs to the glycosyl hydrolase 47 family.</text>
</comment>
<evidence type="ECO:0000256" key="12">
    <source>
        <dbReference type="PIRSR" id="PIRSR601382-2"/>
    </source>
</evidence>
<protein>
    <recommendedName>
        <fullName evidence="13">alpha-1,2-Mannosidase</fullName>
        <ecNumber evidence="13">3.2.1.-</ecNumber>
    </recommendedName>
</protein>
<feature type="chain" id="PRO_5012496184" description="alpha-1,2-Mannosidase" evidence="14">
    <location>
        <begin position="20"/>
        <end position="521"/>
    </location>
</feature>
<dbReference type="Proteomes" id="UP000037136">
    <property type="component" value="Unassembled WGS sequence"/>
</dbReference>
<keyword evidence="12" id="KW-0106">Calcium</keyword>
<dbReference type="PANTHER" id="PTHR11742:SF101">
    <property type="entry name" value="MANNOSYL-OLIGOSACCHARIDE ALPHA-1,2-MANNOSIDASE 1B"/>
    <property type="match status" value="1"/>
</dbReference>
<evidence type="ECO:0000256" key="1">
    <source>
        <dbReference type="ARBA" id="ARBA00001913"/>
    </source>
</evidence>
<gene>
    <name evidence="15" type="ORF">XA68_12179</name>
</gene>
<keyword evidence="8 13" id="KW-0326">Glycosidase</keyword>
<comment type="catalytic activity">
    <reaction evidence="9">
        <text>N(4)-(alpha-D-Man-(1-&gt;2)-alpha-D-Man-(1-&gt;2)-alpha-D-Man-(1-&gt;3)-[alpha-D-Man-(1-&gt;3)-[alpha-D-Man-(1-&gt;2)-alpha-D-Man-(1-&gt;6)]-alpha-D-Man-(1-&gt;6)]-beta-D-Man-(1-&gt;4)-beta-D-GlcNAc-(1-&gt;4)-beta-D-GlcNAc)-L-asparaginyl-[protein] (N-glucan mannose isomer 8A1,2,3B1,3) + 3 H2O = N(4)-(alpha-D-Man-(1-&gt;3)-[alpha-D-Man-(1-&gt;3)-[alpha-D-Man-(1-&gt;6)]-alpha-D-Man-(1-&gt;6)]-beta-D-Man-(1-&gt;4)-beta-D-GlcNAc-(1-&gt;4)-beta-D-GlcNAc)-L-asparaginyl-[protein] (N-glucan mannose isomer 5A1,2) + 3 beta-D-mannose</text>
        <dbReference type="Rhea" id="RHEA:56028"/>
        <dbReference type="Rhea" id="RHEA-COMP:14358"/>
        <dbReference type="Rhea" id="RHEA-COMP:14367"/>
        <dbReference type="ChEBI" id="CHEBI:15377"/>
        <dbReference type="ChEBI" id="CHEBI:28563"/>
        <dbReference type="ChEBI" id="CHEBI:59087"/>
        <dbReference type="ChEBI" id="CHEBI:60628"/>
        <dbReference type="EC" id="3.2.1.113"/>
    </reaction>
</comment>
<evidence type="ECO:0000256" key="3">
    <source>
        <dbReference type="ARBA" id="ARBA00007658"/>
    </source>
</evidence>
<keyword evidence="4 14" id="KW-0732">Signal</keyword>
<dbReference type="SUPFAM" id="SSF48225">
    <property type="entry name" value="Seven-hairpin glycosidases"/>
    <property type="match status" value="1"/>
</dbReference>
<dbReference type="STRING" id="268505.A0A2A9PNX5"/>
<reference evidence="15 16" key="2">
    <citation type="journal article" date="2017" name="Sci. Rep.">
        <title>Ant-infecting Ophiocordyceps genomes reveal a high diversity of potential behavioral manipulation genes and a possible major role for enterotoxins.</title>
        <authorList>
            <person name="de Bekker C."/>
            <person name="Ohm R.A."/>
            <person name="Evans H.C."/>
            <person name="Brachmann A."/>
            <person name="Hughes D.P."/>
        </authorList>
    </citation>
    <scope>NUCLEOTIDE SEQUENCE [LARGE SCALE GENOMIC DNA]</scope>
    <source>
        <strain evidence="15 16">SC16a</strain>
    </source>
</reference>
<dbReference type="InterPro" id="IPR012341">
    <property type="entry name" value="6hp_glycosidase-like_sf"/>
</dbReference>
<dbReference type="Pfam" id="PF01532">
    <property type="entry name" value="Glyco_hydro_47"/>
    <property type="match status" value="1"/>
</dbReference>
<keyword evidence="5 13" id="KW-0378">Hydrolase</keyword>
<dbReference type="OrthoDB" id="8118055at2759"/>
<dbReference type="GO" id="GO:0005975">
    <property type="term" value="P:carbohydrate metabolic process"/>
    <property type="evidence" value="ECO:0007669"/>
    <property type="project" value="InterPro"/>
</dbReference>
<comment type="pathway">
    <text evidence="2">Protein modification; protein glycosylation.</text>
</comment>
<dbReference type="GO" id="GO:0036503">
    <property type="term" value="P:ERAD pathway"/>
    <property type="evidence" value="ECO:0007669"/>
    <property type="project" value="UniProtKB-ARBA"/>
</dbReference>
<dbReference type="GO" id="GO:0004571">
    <property type="term" value="F:mannosyl-oligosaccharide 1,2-alpha-mannosidase activity"/>
    <property type="evidence" value="ECO:0007669"/>
    <property type="project" value="UniProtKB-EC"/>
</dbReference>
<feature type="binding site" evidence="12">
    <location>
        <position position="511"/>
    </location>
    <ligand>
        <name>Ca(2+)</name>
        <dbReference type="ChEBI" id="CHEBI:29108"/>
    </ligand>
</feature>
<evidence type="ECO:0000256" key="8">
    <source>
        <dbReference type="ARBA" id="ARBA00023295"/>
    </source>
</evidence>
<dbReference type="PANTHER" id="PTHR11742">
    <property type="entry name" value="MANNOSYL-OLIGOSACCHARIDE ALPHA-1,2-MANNOSIDASE-RELATED"/>
    <property type="match status" value="1"/>
</dbReference>
<reference evidence="15 16" key="1">
    <citation type="journal article" date="2015" name="BMC Genomics">
        <title>Gene expression during zombie ant biting behavior reflects the complexity underlying fungal parasitic behavioral manipulation.</title>
        <authorList>
            <person name="de Bekker C."/>
            <person name="Ohm R.A."/>
            <person name="Loreto R.G."/>
            <person name="Sebastian A."/>
            <person name="Albert I."/>
            <person name="Merrow M."/>
            <person name="Brachmann A."/>
            <person name="Hughes D.P."/>
        </authorList>
    </citation>
    <scope>NUCLEOTIDE SEQUENCE [LARGE SCALE GENOMIC DNA]</scope>
    <source>
        <strain evidence="15 16">SC16a</strain>
    </source>
</reference>
<sequence>MRFAISSLLLLGLADETLALSLKPPIRRIIYARPEPDEGRAEAVKRAFQIAWSGYSQHALNHDTLHPVSNSFEDDRNGWGATVVDGLSTAIIMGQTGIVNQMLSYIAKIDFTTTKARNDRISVFETNIRYLGGLLAGYDLLTGPMRNLEVNRDRVGMLLKQAETLGNVLSIAFDTPSGIPDPGLFLNPTHRRSGSLDNNLAEAGTLVLEWTRLSDLTGNQTYAQLAEKAESHLLSPKGVAGSWPGLVGNTVSLSDGKFLNNDGGWSGGTDSFYEYLIKMFQYDPKTYGEYRDRWVLAAKSTMNNLASHPTTRPDLTYLMQYSGPKVEPVSTHLASFAGGNFILGGVILENEDFARFGLQLAESYFNNYNQTPAGIGPEVFRWVNEKRRDSPPPASEAAFYTKAGFWSAQSSYILRPETVESLYYAYRFTGRRKWQDMAWIAFRSITQRCRTGSGYAQLNDVMRGDGGGFIDQMQSFFLAETLKYLYLIFAPDSEVQLSLQDGDRSQFVFNTEAHPLRVRRY</sequence>
<evidence type="ECO:0000256" key="7">
    <source>
        <dbReference type="ARBA" id="ARBA00023180"/>
    </source>
</evidence>
<keyword evidence="6" id="KW-1015">Disulfide bond</keyword>
<feature type="signal peptide" evidence="14">
    <location>
        <begin position="1"/>
        <end position="19"/>
    </location>
</feature>
<comment type="cofactor">
    <cofactor evidence="1 12">
        <name>Ca(2+)</name>
        <dbReference type="ChEBI" id="CHEBI:29108"/>
    </cofactor>
</comment>
<dbReference type="PRINTS" id="PR00747">
    <property type="entry name" value="GLYHDRLASE47"/>
</dbReference>
<organism evidence="15 16">
    <name type="scientific">Ophiocordyceps unilateralis</name>
    <name type="common">Zombie-ant fungus</name>
    <name type="synonym">Torrubia unilateralis</name>
    <dbReference type="NCBI Taxonomy" id="268505"/>
    <lineage>
        <taxon>Eukaryota</taxon>
        <taxon>Fungi</taxon>
        <taxon>Dikarya</taxon>
        <taxon>Ascomycota</taxon>
        <taxon>Pezizomycotina</taxon>
        <taxon>Sordariomycetes</taxon>
        <taxon>Hypocreomycetidae</taxon>
        <taxon>Hypocreales</taxon>
        <taxon>Ophiocordycipitaceae</taxon>
        <taxon>Ophiocordyceps</taxon>
    </lineage>
</organism>
<evidence type="ECO:0000256" key="2">
    <source>
        <dbReference type="ARBA" id="ARBA00004922"/>
    </source>
</evidence>
<evidence type="ECO:0000256" key="4">
    <source>
        <dbReference type="ARBA" id="ARBA00022729"/>
    </source>
</evidence>
<feature type="active site" description="Proton donor" evidence="11">
    <location>
        <position position="378"/>
    </location>
</feature>
<dbReference type="InterPro" id="IPR050749">
    <property type="entry name" value="Glycosyl_Hydrolase_47"/>
</dbReference>
<evidence type="ECO:0000256" key="6">
    <source>
        <dbReference type="ARBA" id="ARBA00023157"/>
    </source>
</evidence>
<evidence type="ECO:0000256" key="9">
    <source>
        <dbReference type="ARBA" id="ARBA00047669"/>
    </source>
</evidence>
<name>A0A2A9PNX5_OPHUN</name>
<dbReference type="EMBL" id="LAZP02000019">
    <property type="protein sequence ID" value="PFH62751.1"/>
    <property type="molecule type" value="Genomic_DNA"/>
</dbReference>
<dbReference type="EC" id="3.2.1.-" evidence="13"/>
<feature type="active site" evidence="11">
    <location>
        <position position="417"/>
    </location>
</feature>
<dbReference type="AlphaFoldDB" id="A0A2A9PNX5"/>
<evidence type="ECO:0000256" key="14">
    <source>
        <dbReference type="SAM" id="SignalP"/>
    </source>
</evidence>
<evidence type="ECO:0000256" key="11">
    <source>
        <dbReference type="PIRSR" id="PIRSR601382-1"/>
    </source>
</evidence>
<feature type="active site" description="Proton donor" evidence="11">
    <location>
        <position position="125"/>
    </location>
</feature>
<keyword evidence="16" id="KW-1185">Reference proteome</keyword>
<evidence type="ECO:0000256" key="5">
    <source>
        <dbReference type="ARBA" id="ARBA00022801"/>
    </source>
</evidence>